<dbReference type="RefSeq" id="XP_004253681.1">
    <property type="nucleotide sequence ID" value="XM_004253633.1"/>
</dbReference>
<dbReference type="KEGG" id="eiv:EIN_314590"/>
<dbReference type="InterPro" id="IPR001487">
    <property type="entry name" value="Bromodomain"/>
</dbReference>
<keyword evidence="2 4" id="KW-0103">Bromodomain</keyword>
<dbReference type="Pfam" id="PF17035">
    <property type="entry name" value="BET"/>
    <property type="match status" value="1"/>
</dbReference>
<evidence type="ECO:0000256" key="4">
    <source>
        <dbReference type="PROSITE-ProRule" id="PRU00035"/>
    </source>
</evidence>
<accession>A0A0A1TZ93</accession>
<dbReference type="OrthoDB" id="28460at2759"/>
<evidence type="ECO:0000256" key="2">
    <source>
        <dbReference type="ARBA" id="ARBA00023117"/>
    </source>
</evidence>
<dbReference type="InterPro" id="IPR038336">
    <property type="entry name" value="NET_sf"/>
</dbReference>
<keyword evidence="3" id="KW-0804">Transcription</keyword>
<dbReference type="Gene3D" id="1.20.920.10">
    <property type="entry name" value="Bromodomain-like"/>
    <property type="match status" value="1"/>
</dbReference>
<dbReference type="SMART" id="SM00297">
    <property type="entry name" value="BROMO"/>
    <property type="match status" value="1"/>
</dbReference>
<dbReference type="Gene3D" id="1.20.1270.220">
    <property type="match status" value="1"/>
</dbReference>
<evidence type="ECO:0000256" key="5">
    <source>
        <dbReference type="SAM" id="MobiDB-lite"/>
    </source>
</evidence>
<reference evidence="7 8" key="1">
    <citation type="submission" date="2012-10" db="EMBL/GenBank/DDBJ databases">
        <authorList>
            <person name="Zafar N."/>
            <person name="Inman J."/>
            <person name="Hall N."/>
            <person name="Lorenzi H."/>
            <person name="Caler E."/>
        </authorList>
    </citation>
    <scope>NUCLEOTIDE SEQUENCE [LARGE SCALE GENOMIC DNA]</scope>
    <source>
        <strain evidence="7 8">IP1</strain>
    </source>
</reference>
<protein>
    <submittedName>
        <fullName evidence="7">Bromodomain containing protein, putative</fullName>
    </submittedName>
</protein>
<keyword evidence="1" id="KW-0805">Transcription regulation</keyword>
<feature type="compositionally biased region" description="Basic residues" evidence="5">
    <location>
        <begin position="67"/>
        <end position="80"/>
    </location>
</feature>
<organism evidence="7 8">
    <name type="scientific">Entamoeba invadens IP1</name>
    <dbReference type="NCBI Taxonomy" id="370355"/>
    <lineage>
        <taxon>Eukaryota</taxon>
        <taxon>Amoebozoa</taxon>
        <taxon>Evosea</taxon>
        <taxon>Archamoebae</taxon>
        <taxon>Mastigamoebida</taxon>
        <taxon>Entamoebidae</taxon>
        <taxon>Entamoeba</taxon>
    </lineage>
</organism>
<evidence type="ECO:0000313" key="8">
    <source>
        <dbReference type="Proteomes" id="UP000014680"/>
    </source>
</evidence>
<dbReference type="AlphaFoldDB" id="A0A0A1TZ93"/>
<dbReference type="SUPFAM" id="SSF47370">
    <property type="entry name" value="Bromodomain"/>
    <property type="match status" value="1"/>
</dbReference>
<dbReference type="VEuPathDB" id="AmoebaDB:EIN_314590"/>
<evidence type="ECO:0000256" key="1">
    <source>
        <dbReference type="ARBA" id="ARBA00023015"/>
    </source>
</evidence>
<dbReference type="EMBL" id="KB206890">
    <property type="protein sequence ID" value="ELP86910.1"/>
    <property type="molecule type" value="Genomic_DNA"/>
</dbReference>
<dbReference type="Pfam" id="PF00439">
    <property type="entry name" value="Bromodomain"/>
    <property type="match status" value="1"/>
</dbReference>
<sequence length="358" mass="41123">MRTSKCLKTDTHYVDLTLDDLYRREADHSDDLIRTSPKEDSDKICCSIDFPYDKPLSPPANNSKNIKSAKKTKKSKKSTKRSNYFPDKKSKKLQDDDLTVTLDVLSTLSVSEEAPVRKSSSEIIMTPQGIPIHKPEHISGRRPLSHEVLPCKDILKTLKNLPEANPFLSPVDPIAQNLPDYYIVITEPMDLGTITKKLRMGVYDHIDDFAADVRLTFKNAMKYNPPRNMVHVFAKTLLKYFDDKIKELYHSKCTIHANVEKRHNYWNDKREWIDFQKSIFELQEEAGIAAMQTTQFLPLSFEEKCDLSNKLEEVEGVKQQEVLEFLGKQDAEGDVFIDLDDIDDEVLAALNSIVSRRK</sequence>
<proteinExistence type="predicted"/>
<dbReference type="GeneID" id="14885997"/>
<keyword evidence="8" id="KW-1185">Reference proteome</keyword>
<dbReference type="PROSITE" id="PS50014">
    <property type="entry name" value="BROMODOMAIN_2"/>
    <property type="match status" value="1"/>
</dbReference>
<feature type="region of interest" description="Disordered" evidence="5">
    <location>
        <begin position="55"/>
        <end position="90"/>
    </location>
</feature>
<gene>
    <name evidence="7" type="ORF">EIN_314590</name>
</gene>
<evidence type="ECO:0000256" key="3">
    <source>
        <dbReference type="ARBA" id="ARBA00023163"/>
    </source>
</evidence>
<evidence type="ECO:0000313" key="7">
    <source>
        <dbReference type="EMBL" id="ELP86910.1"/>
    </source>
</evidence>
<dbReference type="Proteomes" id="UP000014680">
    <property type="component" value="Unassembled WGS sequence"/>
</dbReference>
<evidence type="ECO:0000259" key="6">
    <source>
        <dbReference type="PROSITE" id="PS50014"/>
    </source>
</evidence>
<dbReference type="InterPro" id="IPR036427">
    <property type="entry name" value="Bromodomain-like_sf"/>
</dbReference>
<feature type="domain" description="Bromo" evidence="6">
    <location>
        <begin position="159"/>
        <end position="231"/>
    </location>
</feature>
<name>A0A0A1TZ93_ENTIV</name>
<dbReference type="PANTHER" id="PTHR45926">
    <property type="entry name" value="OSJNBA0053K19.4 PROTEIN"/>
    <property type="match status" value="1"/>
</dbReference>
<dbReference type="InterPro" id="IPR027353">
    <property type="entry name" value="NET_dom"/>
</dbReference>
<dbReference type="PRINTS" id="PR00503">
    <property type="entry name" value="BROMODOMAIN"/>
</dbReference>